<dbReference type="AlphaFoldDB" id="A0A836C1N0"/>
<evidence type="ECO:0000256" key="5">
    <source>
        <dbReference type="SAM" id="MobiDB-lite"/>
    </source>
</evidence>
<comment type="similarity">
    <text evidence="4">Belongs to the cytochrome b5 family.</text>
</comment>
<protein>
    <recommendedName>
        <fullName evidence="6">Cytochrome b5 heme-binding domain-containing protein</fullName>
    </recommendedName>
</protein>
<reference evidence="7" key="1">
    <citation type="journal article" date="2020" name="bioRxiv">
        <title>Comparative genomics of Chlamydomonas.</title>
        <authorList>
            <person name="Craig R.J."/>
            <person name="Hasan A.R."/>
            <person name="Ness R.W."/>
            <person name="Keightley P.D."/>
        </authorList>
    </citation>
    <scope>NUCLEOTIDE SEQUENCE</scope>
    <source>
        <strain evidence="7">CCAP 11/70</strain>
    </source>
</reference>
<dbReference type="GO" id="GO:0046872">
    <property type="term" value="F:metal ion binding"/>
    <property type="evidence" value="ECO:0007669"/>
    <property type="project" value="UniProtKB-KW"/>
</dbReference>
<dbReference type="PROSITE" id="PS50255">
    <property type="entry name" value="CYTOCHROME_B5_2"/>
    <property type="match status" value="1"/>
</dbReference>
<evidence type="ECO:0000256" key="4">
    <source>
        <dbReference type="ARBA" id="ARBA00038168"/>
    </source>
</evidence>
<name>A0A836C1N0_9CHLO</name>
<dbReference type="PANTHER" id="PTHR19359">
    <property type="entry name" value="CYTOCHROME B5"/>
    <property type="match status" value="1"/>
</dbReference>
<proteinExistence type="inferred from homology"/>
<dbReference type="InterPro" id="IPR001199">
    <property type="entry name" value="Cyt_B5-like_heme/steroid-bd"/>
</dbReference>
<dbReference type="GO" id="GO:0016020">
    <property type="term" value="C:membrane"/>
    <property type="evidence" value="ECO:0007669"/>
    <property type="project" value="TreeGrafter"/>
</dbReference>
<evidence type="ECO:0000256" key="3">
    <source>
        <dbReference type="ARBA" id="ARBA00023004"/>
    </source>
</evidence>
<dbReference type="InterPro" id="IPR050668">
    <property type="entry name" value="Cytochrome_b5"/>
</dbReference>
<evidence type="ECO:0000256" key="2">
    <source>
        <dbReference type="ARBA" id="ARBA00022723"/>
    </source>
</evidence>
<feature type="compositionally biased region" description="Low complexity" evidence="5">
    <location>
        <begin position="29"/>
        <end position="42"/>
    </location>
</feature>
<keyword evidence="2" id="KW-0479">Metal-binding</keyword>
<dbReference type="SUPFAM" id="SSF55856">
    <property type="entry name" value="Cytochrome b5-like heme/steroid binding domain"/>
    <property type="match status" value="1"/>
</dbReference>
<evidence type="ECO:0000313" key="8">
    <source>
        <dbReference type="Proteomes" id="UP000612055"/>
    </source>
</evidence>
<keyword evidence="1" id="KW-0349">Heme</keyword>
<evidence type="ECO:0000259" key="6">
    <source>
        <dbReference type="PROSITE" id="PS50255"/>
    </source>
</evidence>
<dbReference type="GO" id="GO:0020037">
    <property type="term" value="F:heme binding"/>
    <property type="evidence" value="ECO:0007669"/>
    <property type="project" value="TreeGrafter"/>
</dbReference>
<dbReference type="Proteomes" id="UP000612055">
    <property type="component" value="Unassembled WGS sequence"/>
</dbReference>
<gene>
    <name evidence="7" type="ORF">HYH03_004936</name>
</gene>
<dbReference type="InterPro" id="IPR036400">
    <property type="entry name" value="Cyt_B5-like_heme/steroid_sf"/>
</dbReference>
<dbReference type="Gene3D" id="3.10.120.10">
    <property type="entry name" value="Cytochrome b5-like heme/steroid binding domain"/>
    <property type="match status" value="1"/>
</dbReference>
<dbReference type="OrthoDB" id="260519at2759"/>
<keyword evidence="8" id="KW-1185">Reference proteome</keyword>
<comment type="caution">
    <text evidence="7">The sequence shown here is derived from an EMBL/GenBank/DDBJ whole genome shotgun (WGS) entry which is preliminary data.</text>
</comment>
<feature type="domain" description="Cytochrome b5 heme-binding" evidence="6">
    <location>
        <begin position="74"/>
        <end position="159"/>
    </location>
</feature>
<dbReference type="SMART" id="SM01117">
    <property type="entry name" value="Cyt-b5"/>
    <property type="match status" value="1"/>
</dbReference>
<dbReference type="EMBL" id="JAEHOE010000016">
    <property type="protein sequence ID" value="KAG2496930.1"/>
    <property type="molecule type" value="Genomic_DNA"/>
</dbReference>
<sequence length="170" mass="18662">MAPSPLARAISTPDLVQPESRSPPSKPEASSLSSRALSGDSAQPSTSGRQGYVEPSATEAAPQRMTRRALRKLGRTWTLEEVRQHRRKDDAWIAVDGRVYDITEHLLHHPGWKDAGSITTPLSILAHAGTECSEEFREIHRPYPVAWRQLAAFYIGDLAPEESLAAGRSA</sequence>
<organism evidence="7 8">
    <name type="scientific">Edaphochlamys debaryana</name>
    <dbReference type="NCBI Taxonomy" id="47281"/>
    <lineage>
        <taxon>Eukaryota</taxon>
        <taxon>Viridiplantae</taxon>
        <taxon>Chlorophyta</taxon>
        <taxon>core chlorophytes</taxon>
        <taxon>Chlorophyceae</taxon>
        <taxon>CS clade</taxon>
        <taxon>Chlamydomonadales</taxon>
        <taxon>Chlamydomonadales incertae sedis</taxon>
        <taxon>Edaphochlamys</taxon>
    </lineage>
</organism>
<feature type="region of interest" description="Disordered" evidence="5">
    <location>
        <begin position="1"/>
        <end position="66"/>
    </location>
</feature>
<dbReference type="Pfam" id="PF00173">
    <property type="entry name" value="Cyt-b5"/>
    <property type="match status" value="1"/>
</dbReference>
<evidence type="ECO:0000256" key="1">
    <source>
        <dbReference type="ARBA" id="ARBA00022617"/>
    </source>
</evidence>
<keyword evidence="3" id="KW-0408">Iron</keyword>
<accession>A0A836C1N0</accession>
<dbReference type="PANTHER" id="PTHR19359:SF25">
    <property type="entry name" value="CYTOCHROME B5 HEME-BINDING DOMAIN-CONTAINING PROTEIN"/>
    <property type="match status" value="1"/>
</dbReference>
<evidence type="ECO:0000313" key="7">
    <source>
        <dbReference type="EMBL" id="KAG2496930.1"/>
    </source>
</evidence>